<evidence type="ECO:0000256" key="12">
    <source>
        <dbReference type="RuleBase" id="RU363101"/>
    </source>
</evidence>
<evidence type="ECO:0000256" key="7">
    <source>
        <dbReference type="ARBA" id="ARBA00022519"/>
    </source>
</evidence>
<dbReference type="KEGG" id="zpl:ZBT109_1781"/>
<comment type="function">
    <text evidence="1 12">Required for the export of heme to the periplasm for the biogenesis of c-type cytochromes.</text>
</comment>
<evidence type="ECO:0000256" key="11">
    <source>
        <dbReference type="ARBA" id="ARBA00023136"/>
    </source>
</evidence>
<evidence type="ECO:0000256" key="3">
    <source>
        <dbReference type="ARBA" id="ARBA00008741"/>
    </source>
</evidence>
<evidence type="ECO:0000256" key="13">
    <source>
        <dbReference type="SAM" id="MobiDB-lite"/>
    </source>
</evidence>
<organism evidence="14 15">
    <name type="scientific">Zymobacter palmae</name>
    <dbReference type="NCBI Taxonomy" id="33074"/>
    <lineage>
        <taxon>Bacteria</taxon>
        <taxon>Pseudomonadati</taxon>
        <taxon>Pseudomonadota</taxon>
        <taxon>Gammaproteobacteria</taxon>
        <taxon>Oceanospirillales</taxon>
        <taxon>Halomonadaceae</taxon>
        <taxon>Zymobacter group</taxon>
        <taxon>Zymobacter</taxon>
    </lineage>
</organism>
<protein>
    <recommendedName>
        <fullName evidence="4 12">Heme exporter protein D</fullName>
    </recommendedName>
</protein>
<evidence type="ECO:0000313" key="15">
    <source>
        <dbReference type="Proteomes" id="UP000267342"/>
    </source>
</evidence>
<reference evidence="14 15" key="1">
    <citation type="submission" date="2018-09" db="EMBL/GenBank/DDBJ databases">
        <title>Zymobacter palmae IAM14233 (=T109) whole genome analysis.</title>
        <authorList>
            <person name="Yanase H."/>
        </authorList>
    </citation>
    <scope>NUCLEOTIDE SEQUENCE [LARGE SCALE GENOMIC DNA]</scope>
    <source>
        <strain evidence="14 15">IAM14233</strain>
    </source>
</reference>
<comment type="subcellular location">
    <subcellularLocation>
        <location evidence="2 12">Cell inner membrane</location>
        <topology evidence="2 12">Single-pass membrane protein</topology>
    </subcellularLocation>
</comment>
<dbReference type="InterPro" id="IPR007078">
    <property type="entry name" value="Haem_export_protD_CcmD"/>
</dbReference>
<comment type="similarity">
    <text evidence="3 12">Belongs to the CcmD/CycX/HelD family.</text>
</comment>
<evidence type="ECO:0000256" key="8">
    <source>
        <dbReference type="ARBA" id="ARBA00022692"/>
    </source>
</evidence>
<dbReference type="Proteomes" id="UP000267342">
    <property type="component" value="Chromosome"/>
</dbReference>
<feature type="transmembrane region" description="Helical" evidence="12">
    <location>
        <begin position="20"/>
        <end position="38"/>
    </location>
</feature>
<accession>A0A348HFX9</accession>
<dbReference type="RefSeq" id="WP_232012831.1">
    <property type="nucleotide sequence ID" value="NZ_AP018933.1"/>
</dbReference>
<evidence type="ECO:0000256" key="4">
    <source>
        <dbReference type="ARBA" id="ARBA00016461"/>
    </source>
</evidence>
<dbReference type="GO" id="GO:0015886">
    <property type="term" value="P:heme transport"/>
    <property type="evidence" value="ECO:0007669"/>
    <property type="project" value="InterPro"/>
</dbReference>
<dbReference type="PANTHER" id="PTHR37531:SF1">
    <property type="entry name" value="HEME EXPORTER PROTEIN D"/>
    <property type="match status" value="1"/>
</dbReference>
<dbReference type="EMBL" id="AP018933">
    <property type="protein sequence ID" value="BBG30531.1"/>
    <property type="molecule type" value="Genomic_DNA"/>
</dbReference>
<evidence type="ECO:0000313" key="14">
    <source>
        <dbReference type="EMBL" id="BBG30531.1"/>
    </source>
</evidence>
<dbReference type="GO" id="GO:0017004">
    <property type="term" value="P:cytochrome complex assembly"/>
    <property type="evidence" value="ECO:0007669"/>
    <property type="project" value="UniProtKB-KW"/>
</dbReference>
<keyword evidence="8 12" id="KW-0812">Transmembrane</keyword>
<dbReference type="PANTHER" id="PTHR37531">
    <property type="entry name" value="HEME EXPORTER PROTEIN D"/>
    <property type="match status" value="1"/>
</dbReference>
<keyword evidence="10 12" id="KW-1133">Transmembrane helix</keyword>
<evidence type="ECO:0000256" key="1">
    <source>
        <dbReference type="ARBA" id="ARBA00002442"/>
    </source>
</evidence>
<keyword evidence="6 12" id="KW-1003">Cell membrane</keyword>
<dbReference type="GO" id="GO:1903607">
    <property type="term" value="P:cytochrome c biosynthetic process"/>
    <property type="evidence" value="ECO:0007669"/>
    <property type="project" value="TreeGrafter"/>
</dbReference>
<dbReference type="GO" id="GO:0005886">
    <property type="term" value="C:plasma membrane"/>
    <property type="evidence" value="ECO:0007669"/>
    <property type="project" value="UniProtKB-SubCell"/>
</dbReference>
<dbReference type="Pfam" id="PF04995">
    <property type="entry name" value="CcmD"/>
    <property type="match status" value="1"/>
</dbReference>
<keyword evidence="5 12" id="KW-0813">Transport</keyword>
<feature type="region of interest" description="Disordered" evidence="13">
    <location>
        <begin position="51"/>
        <end position="73"/>
    </location>
</feature>
<dbReference type="AlphaFoldDB" id="A0A348HFX9"/>
<sequence length="73" mass="8375">MMWFSSIHEFLTMKGYGLYVWPAWGVTAAVLLGLVLHARIERRHVMAMLSRQQRRNDAMARRGNASMPEGESP</sequence>
<dbReference type="STRING" id="1123510.GCA_000620025_00965"/>
<gene>
    <name evidence="14" type="ORF">ZBT109_1781</name>
</gene>
<evidence type="ECO:0000256" key="6">
    <source>
        <dbReference type="ARBA" id="ARBA00022475"/>
    </source>
</evidence>
<evidence type="ECO:0000256" key="9">
    <source>
        <dbReference type="ARBA" id="ARBA00022748"/>
    </source>
</evidence>
<keyword evidence="7 12" id="KW-0997">Cell inner membrane</keyword>
<evidence type="ECO:0000256" key="2">
    <source>
        <dbReference type="ARBA" id="ARBA00004377"/>
    </source>
</evidence>
<name>A0A348HFX9_9GAMM</name>
<keyword evidence="9 12" id="KW-0201">Cytochrome c-type biogenesis</keyword>
<dbReference type="InterPro" id="IPR052075">
    <property type="entry name" value="Heme_exporter_D"/>
</dbReference>
<keyword evidence="11 12" id="KW-0472">Membrane</keyword>
<dbReference type="NCBIfam" id="TIGR03141">
    <property type="entry name" value="cytochro_ccmD"/>
    <property type="match status" value="1"/>
</dbReference>
<proteinExistence type="inferred from homology"/>
<keyword evidence="15" id="KW-1185">Reference proteome</keyword>
<evidence type="ECO:0000256" key="10">
    <source>
        <dbReference type="ARBA" id="ARBA00022989"/>
    </source>
</evidence>
<evidence type="ECO:0000256" key="5">
    <source>
        <dbReference type="ARBA" id="ARBA00022448"/>
    </source>
</evidence>